<dbReference type="InterPro" id="IPR036249">
    <property type="entry name" value="Thioredoxin-like_sf"/>
</dbReference>
<feature type="chain" id="PRO_5036920709" evidence="2">
    <location>
        <begin position="19"/>
        <end position="156"/>
    </location>
</feature>
<keyword evidence="6" id="KW-1185">Reference proteome</keyword>
<sequence length="156" mass="16806">MIRIALLALACAAMPTAAQPLYKSIGPDGRVIYSDKPPTDGSKPSQLHLKVAPPSATPPGAVGKAADKKPDSPGPALGMVRLYTTQWCGYCRQARAYLFANRIPFLEIDTENPDGALEYRRVRPGSKAVPYLVAGDRSTAGFTAASYDEFFSAFRR</sequence>
<dbReference type="Gene3D" id="3.40.30.10">
    <property type="entry name" value="Glutaredoxin"/>
    <property type="match status" value="1"/>
</dbReference>
<comment type="caution">
    <text evidence="5">The sequence shown here is derived from an EMBL/GenBank/DDBJ whole genome shotgun (WGS) entry which is preliminary data.</text>
</comment>
<dbReference type="AlphaFoldDB" id="A0A931IYZ5"/>
<name>A0A931IYZ5_9BURK</name>
<reference evidence="5" key="1">
    <citation type="submission" date="2020-12" db="EMBL/GenBank/DDBJ databases">
        <title>The genome sequence of Inhella sp. 4Y17.</title>
        <authorList>
            <person name="Liu Y."/>
        </authorList>
    </citation>
    <scope>NUCLEOTIDE SEQUENCE</scope>
    <source>
        <strain evidence="5">4Y10</strain>
    </source>
</reference>
<evidence type="ECO:0000313" key="6">
    <source>
        <dbReference type="Proteomes" id="UP000620139"/>
    </source>
</evidence>
<dbReference type="Proteomes" id="UP000620139">
    <property type="component" value="Unassembled WGS sequence"/>
</dbReference>
<dbReference type="RefSeq" id="WP_198100177.1">
    <property type="nucleotide sequence ID" value="NZ_JAEDAL010000002.1"/>
</dbReference>
<feature type="region of interest" description="Disordered" evidence="1">
    <location>
        <begin position="35"/>
        <end position="73"/>
    </location>
</feature>
<evidence type="ECO:0000259" key="3">
    <source>
        <dbReference type="Pfam" id="PF00462"/>
    </source>
</evidence>
<evidence type="ECO:0000256" key="1">
    <source>
        <dbReference type="SAM" id="MobiDB-lite"/>
    </source>
</evidence>
<dbReference type="SUPFAM" id="SSF52833">
    <property type="entry name" value="Thioredoxin-like"/>
    <property type="match status" value="1"/>
</dbReference>
<protein>
    <submittedName>
        <fullName evidence="5">Glutaredoxin family protein</fullName>
    </submittedName>
</protein>
<keyword evidence="2" id="KW-0732">Signal</keyword>
<dbReference type="CDD" id="cd02976">
    <property type="entry name" value="NrdH"/>
    <property type="match status" value="1"/>
</dbReference>
<feature type="domain" description="Glutaredoxin" evidence="3">
    <location>
        <begin position="80"/>
        <end position="136"/>
    </location>
</feature>
<accession>A0A931IYZ5</accession>
<proteinExistence type="predicted"/>
<dbReference type="InterPro" id="IPR025392">
    <property type="entry name" value="DUF4124"/>
</dbReference>
<dbReference type="InterPro" id="IPR002109">
    <property type="entry name" value="Glutaredoxin"/>
</dbReference>
<feature type="domain" description="DUF4124" evidence="4">
    <location>
        <begin position="8"/>
        <end position="59"/>
    </location>
</feature>
<dbReference type="Pfam" id="PF00462">
    <property type="entry name" value="Glutaredoxin"/>
    <property type="match status" value="1"/>
</dbReference>
<organism evidence="5 6">
    <name type="scientific">Inhella gelatinilytica</name>
    <dbReference type="NCBI Taxonomy" id="2795030"/>
    <lineage>
        <taxon>Bacteria</taxon>
        <taxon>Pseudomonadati</taxon>
        <taxon>Pseudomonadota</taxon>
        <taxon>Betaproteobacteria</taxon>
        <taxon>Burkholderiales</taxon>
        <taxon>Sphaerotilaceae</taxon>
        <taxon>Inhella</taxon>
    </lineage>
</organism>
<gene>
    <name evidence="5" type="ORF">I7X43_06895</name>
</gene>
<dbReference type="Pfam" id="PF13511">
    <property type="entry name" value="DUF4124"/>
    <property type="match status" value="1"/>
</dbReference>
<feature type="signal peptide" evidence="2">
    <location>
        <begin position="1"/>
        <end position="18"/>
    </location>
</feature>
<evidence type="ECO:0000313" key="5">
    <source>
        <dbReference type="EMBL" id="MBH9552578.1"/>
    </source>
</evidence>
<evidence type="ECO:0000259" key="4">
    <source>
        <dbReference type="Pfam" id="PF13511"/>
    </source>
</evidence>
<dbReference type="EMBL" id="JAEDAL010000002">
    <property type="protein sequence ID" value="MBH9552578.1"/>
    <property type="molecule type" value="Genomic_DNA"/>
</dbReference>
<evidence type="ECO:0000256" key="2">
    <source>
        <dbReference type="SAM" id="SignalP"/>
    </source>
</evidence>
<dbReference type="PROSITE" id="PS51354">
    <property type="entry name" value="GLUTAREDOXIN_2"/>
    <property type="match status" value="1"/>
</dbReference>